<feature type="compositionally biased region" description="Low complexity" evidence="1">
    <location>
        <begin position="107"/>
        <end position="123"/>
    </location>
</feature>
<evidence type="ECO:0000256" key="3">
    <source>
        <dbReference type="SAM" id="SignalP"/>
    </source>
</evidence>
<accession>A0ABZ1D0X9</accession>
<evidence type="ECO:0000256" key="2">
    <source>
        <dbReference type="SAM" id="Phobius"/>
    </source>
</evidence>
<feature type="compositionally biased region" description="Low complexity" evidence="1">
    <location>
        <begin position="137"/>
        <end position="151"/>
    </location>
</feature>
<keyword evidence="2" id="KW-1133">Transmembrane helix</keyword>
<feature type="compositionally biased region" description="Basic and acidic residues" evidence="1">
    <location>
        <begin position="153"/>
        <end position="173"/>
    </location>
</feature>
<proteinExistence type="predicted"/>
<keyword evidence="2" id="KW-0472">Membrane</keyword>
<name>A0ABZ1D0X9_9TREE</name>
<protein>
    <submittedName>
        <fullName evidence="4">Uncharacterized protein</fullName>
    </submittedName>
</protein>
<sequence>MLSTVSLLSLAVLLGATDVAAQRICYDGYGRRYYCNNGLAWGARLGIGLGVAALVLIIFALCGFWRRKQLRNQFSKYKPPALPYTGNDQNGQNPYANNPPPPTGQAGSYYNNSSYNGNPYGNSPAPPAQTYQPSMAGQYTGATNNNQTQGNEDNEHGYEWEQARENERLEREQANGGANANANAAPAPPGYDIATSTHNTGTTNSTHYQPPAGPPPGKTH</sequence>
<feature type="signal peptide" evidence="3">
    <location>
        <begin position="1"/>
        <end position="21"/>
    </location>
</feature>
<feature type="compositionally biased region" description="Pro residues" evidence="1">
    <location>
        <begin position="211"/>
        <end position="220"/>
    </location>
</feature>
<feature type="region of interest" description="Disordered" evidence="1">
    <location>
        <begin position="80"/>
        <end position="220"/>
    </location>
</feature>
<dbReference type="Proteomes" id="UP001329825">
    <property type="component" value="Chromosome 5"/>
</dbReference>
<keyword evidence="2" id="KW-0812">Transmembrane</keyword>
<keyword evidence="5" id="KW-1185">Reference proteome</keyword>
<dbReference type="GeneID" id="87956296"/>
<evidence type="ECO:0000313" key="4">
    <source>
        <dbReference type="EMBL" id="WRT67199.1"/>
    </source>
</evidence>
<evidence type="ECO:0000313" key="5">
    <source>
        <dbReference type="Proteomes" id="UP001329825"/>
    </source>
</evidence>
<keyword evidence="3" id="KW-0732">Signal</keyword>
<dbReference type="EMBL" id="CP141885">
    <property type="protein sequence ID" value="WRT67199.1"/>
    <property type="molecule type" value="Genomic_DNA"/>
</dbReference>
<feature type="transmembrane region" description="Helical" evidence="2">
    <location>
        <begin position="45"/>
        <end position="65"/>
    </location>
</feature>
<dbReference type="RefSeq" id="XP_062791939.1">
    <property type="nucleotide sequence ID" value="XM_062935888.1"/>
</dbReference>
<feature type="compositionally biased region" description="Polar residues" evidence="1">
    <location>
        <begin position="86"/>
        <end position="96"/>
    </location>
</feature>
<feature type="chain" id="PRO_5045545339" evidence="3">
    <location>
        <begin position="22"/>
        <end position="220"/>
    </location>
</feature>
<feature type="compositionally biased region" description="Low complexity" evidence="1">
    <location>
        <begin position="195"/>
        <end position="207"/>
    </location>
</feature>
<feature type="compositionally biased region" description="Low complexity" evidence="1">
    <location>
        <begin position="174"/>
        <end position="185"/>
    </location>
</feature>
<evidence type="ECO:0000256" key="1">
    <source>
        <dbReference type="SAM" id="MobiDB-lite"/>
    </source>
</evidence>
<organism evidence="4 5">
    <name type="scientific">Kwoniella shivajii</name>
    <dbReference type="NCBI Taxonomy" id="564305"/>
    <lineage>
        <taxon>Eukaryota</taxon>
        <taxon>Fungi</taxon>
        <taxon>Dikarya</taxon>
        <taxon>Basidiomycota</taxon>
        <taxon>Agaricomycotina</taxon>
        <taxon>Tremellomycetes</taxon>
        <taxon>Tremellales</taxon>
        <taxon>Cryptococcaceae</taxon>
        <taxon>Kwoniella</taxon>
    </lineage>
</organism>
<reference evidence="4 5" key="1">
    <citation type="submission" date="2024-01" db="EMBL/GenBank/DDBJ databases">
        <title>Comparative genomics of Cryptococcus and Kwoniella reveals pathogenesis evolution and contrasting modes of karyotype evolution via chromosome fusion or intercentromeric recombination.</title>
        <authorList>
            <person name="Coelho M.A."/>
            <person name="David-Palma M."/>
            <person name="Shea T."/>
            <person name="Bowers K."/>
            <person name="McGinley-Smith S."/>
            <person name="Mohammad A.W."/>
            <person name="Gnirke A."/>
            <person name="Yurkov A.M."/>
            <person name="Nowrousian M."/>
            <person name="Sun S."/>
            <person name="Cuomo C.A."/>
            <person name="Heitman J."/>
        </authorList>
    </citation>
    <scope>NUCLEOTIDE SEQUENCE [LARGE SCALE GENOMIC DNA]</scope>
    <source>
        <strain evidence="4">CBS 11374</strain>
    </source>
</reference>
<gene>
    <name evidence="4" type="ORF">IL334_004165</name>
</gene>